<protein>
    <submittedName>
        <fullName evidence="2">Sterol carrier protein</fullName>
    </submittedName>
</protein>
<organism evidence="2 3">
    <name type="scientific">Thalassospira profundimaris</name>
    <dbReference type="NCBI Taxonomy" id="502049"/>
    <lineage>
        <taxon>Bacteria</taxon>
        <taxon>Pseudomonadati</taxon>
        <taxon>Pseudomonadota</taxon>
        <taxon>Alphaproteobacteria</taxon>
        <taxon>Rhodospirillales</taxon>
        <taxon>Thalassospiraceae</taxon>
        <taxon>Thalassospira</taxon>
    </lineage>
</organism>
<evidence type="ECO:0000313" key="3">
    <source>
        <dbReference type="Proteomes" id="UP000253226"/>
    </source>
</evidence>
<dbReference type="Proteomes" id="UP000253226">
    <property type="component" value="Unassembled WGS sequence"/>
</dbReference>
<gene>
    <name evidence="2" type="ORF">TH19_18390</name>
</gene>
<evidence type="ECO:0000259" key="1">
    <source>
        <dbReference type="Pfam" id="PF02036"/>
    </source>
</evidence>
<evidence type="ECO:0000313" key="2">
    <source>
        <dbReference type="EMBL" id="RCK32878.1"/>
    </source>
</evidence>
<proteinExistence type="predicted"/>
<dbReference type="Pfam" id="PF02036">
    <property type="entry name" value="SCP2"/>
    <property type="match status" value="1"/>
</dbReference>
<dbReference type="Gene3D" id="3.30.1050.10">
    <property type="entry name" value="SCP2 sterol-binding domain"/>
    <property type="match status" value="1"/>
</dbReference>
<accession>A0A367W0J1</accession>
<dbReference type="SUPFAM" id="SSF55718">
    <property type="entry name" value="SCP-like"/>
    <property type="match status" value="1"/>
</dbReference>
<dbReference type="EMBL" id="JPWF01000014">
    <property type="protein sequence ID" value="RCK32878.1"/>
    <property type="molecule type" value="Genomic_DNA"/>
</dbReference>
<reference evidence="2 3" key="1">
    <citation type="submission" date="2014-07" db="EMBL/GenBank/DDBJ databases">
        <title>Draft genome sequence of Thalassospira profundimaris 35.</title>
        <authorList>
            <person name="Lai Q."/>
            <person name="Shao Z."/>
        </authorList>
    </citation>
    <scope>NUCLEOTIDE SEQUENCE [LARGE SCALE GENOMIC DNA]</scope>
    <source>
        <strain evidence="2 3">35</strain>
    </source>
</reference>
<name>A0A367W0J1_9PROT</name>
<dbReference type="InterPro" id="IPR036527">
    <property type="entry name" value="SCP2_sterol-bd_dom_sf"/>
</dbReference>
<comment type="caution">
    <text evidence="2">The sequence shown here is derived from an EMBL/GenBank/DDBJ whole genome shotgun (WGS) entry which is preliminary data.</text>
</comment>
<feature type="domain" description="SCP2" evidence="1">
    <location>
        <begin position="7"/>
        <end position="103"/>
    </location>
</feature>
<dbReference type="AlphaFoldDB" id="A0A367W0J1"/>
<sequence length="103" mass="11057">MREAFVDEILETVKQKLPQLRGLNAIVAFDCGDDGHIVVDATGDEPVISDDDLSDADCVLKIKKANLEKLIAGKLDPMLAFTLGKLKIKGSMGIAAKLSSMLD</sequence>
<dbReference type="InterPro" id="IPR003033">
    <property type="entry name" value="SCP2_sterol-bd_dom"/>
</dbReference>